<dbReference type="InterPro" id="IPR036388">
    <property type="entry name" value="WH-like_DNA-bd_sf"/>
</dbReference>
<evidence type="ECO:0000256" key="3">
    <source>
        <dbReference type="ARBA" id="ARBA00023125"/>
    </source>
</evidence>
<dbReference type="Gene3D" id="1.10.10.10">
    <property type="entry name" value="Winged helix-like DNA-binding domain superfamily/Winged helix DNA-binding domain"/>
    <property type="match status" value="1"/>
</dbReference>
<dbReference type="PANTHER" id="PTHR30346">
    <property type="entry name" value="TRANSCRIPTIONAL DUAL REGULATOR HCAR-RELATED"/>
    <property type="match status" value="1"/>
</dbReference>
<protein>
    <submittedName>
        <fullName evidence="6">LysR family transcriptional regulator</fullName>
    </submittedName>
</protein>
<comment type="caution">
    <text evidence="6">The sequence shown here is derived from an EMBL/GenBank/DDBJ whole genome shotgun (WGS) entry which is preliminary data.</text>
</comment>
<evidence type="ECO:0000256" key="4">
    <source>
        <dbReference type="ARBA" id="ARBA00023163"/>
    </source>
</evidence>
<comment type="similarity">
    <text evidence="1">Belongs to the LysR transcriptional regulatory family.</text>
</comment>
<dbReference type="InterPro" id="IPR005119">
    <property type="entry name" value="LysR_subst-bd"/>
</dbReference>
<dbReference type="SUPFAM" id="SSF53850">
    <property type="entry name" value="Periplasmic binding protein-like II"/>
    <property type="match status" value="1"/>
</dbReference>
<dbReference type="PROSITE" id="PS50931">
    <property type="entry name" value="HTH_LYSR"/>
    <property type="match status" value="1"/>
</dbReference>
<sequence length="305" mass="32735">MELRQLEYVLAVAEERHFGRAAERLHVRQQSVSEQVRRLERELGAPLFARTSRRVALTAVGEAFLPEARATVLAARRAGEVARRAAAAGGGEVRVGYAEDLGSRLFELAAPRLARRDPPVHPVPVPLGTREQLRAIVERRLPVGHVWQPALPPELTSLCTTRERIVVVVGADDPLAAAGAVDPVALSGRPLALVPRRTNPWVHDHYVRELTARGTRVTVARQDAVRLDRLLPLVLAGTAIGLTTERAAAGVAGTGAVALPLEGPPLLVEHHLVWRADTADVAVLAVVDVVRELVAEGALSAPPPP</sequence>
<feature type="domain" description="HTH lysR-type" evidence="5">
    <location>
        <begin position="1"/>
        <end position="58"/>
    </location>
</feature>
<gene>
    <name evidence="6" type="ORF">GCM10023200_32100</name>
</gene>
<name>A0ABP9BCU1_9PSEU</name>
<dbReference type="Pfam" id="PF03466">
    <property type="entry name" value="LysR_substrate"/>
    <property type="match status" value="1"/>
</dbReference>
<dbReference type="RefSeq" id="WP_345416791.1">
    <property type="nucleotide sequence ID" value="NZ_BAABHO010000024.1"/>
</dbReference>
<organism evidence="6 7">
    <name type="scientific">Actinomycetospora chlora</name>
    <dbReference type="NCBI Taxonomy" id="663608"/>
    <lineage>
        <taxon>Bacteria</taxon>
        <taxon>Bacillati</taxon>
        <taxon>Actinomycetota</taxon>
        <taxon>Actinomycetes</taxon>
        <taxon>Pseudonocardiales</taxon>
        <taxon>Pseudonocardiaceae</taxon>
        <taxon>Actinomycetospora</taxon>
    </lineage>
</organism>
<dbReference type="PANTHER" id="PTHR30346:SF0">
    <property type="entry name" value="HCA OPERON TRANSCRIPTIONAL ACTIVATOR HCAR"/>
    <property type="match status" value="1"/>
</dbReference>
<dbReference type="InterPro" id="IPR000847">
    <property type="entry name" value="LysR_HTH_N"/>
</dbReference>
<keyword evidence="3" id="KW-0238">DNA-binding</keyword>
<dbReference type="EMBL" id="BAABHO010000024">
    <property type="protein sequence ID" value="GAA4793793.1"/>
    <property type="molecule type" value="Genomic_DNA"/>
</dbReference>
<evidence type="ECO:0000256" key="1">
    <source>
        <dbReference type="ARBA" id="ARBA00009437"/>
    </source>
</evidence>
<dbReference type="Pfam" id="PF00126">
    <property type="entry name" value="HTH_1"/>
    <property type="match status" value="1"/>
</dbReference>
<keyword evidence="7" id="KW-1185">Reference proteome</keyword>
<dbReference type="PRINTS" id="PR00039">
    <property type="entry name" value="HTHLYSR"/>
</dbReference>
<dbReference type="Gene3D" id="3.40.190.10">
    <property type="entry name" value="Periplasmic binding protein-like II"/>
    <property type="match status" value="2"/>
</dbReference>
<evidence type="ECO:0000259" key="5">
    <source>
        <dbReference type="PROSITE" id="PS50931"/>
    </source>
</evidence>
<accession>A0ABP9BCU1</accession>
<keyword evidence="2" id="KW-0805">Transcription regulation</keyword>
<dbReference type="SUPFAM" id="SSF46785">
    <property type="entry name" value="Winged helix' DNA-binding domain"/>
    <property type="match status" value="1"/>
</dbReference>
<reference evidence="7" key="1">
    <citation type="journal article" date="2019" name="Int. J. Syst. Evol. Microbiol.">
        <title>The Global Catalogue of Microorganisms (GCM) 10K type strain sequencing project: providing services to taxonomists for standard genome sequencing and annotation.</title>
        <authorList>
            <consortium name="The Broad Institute Genomics Platform"/>
            <consortium name="The Broad Institute Genome Sequencing Center for Infectious Disease"/>
            <person name="Wu L."/>
            <person name="Ma J."/>
        </authorList>
    </citation>
    <scope>NUCLEOTIDE SEQUENCE [LARGE SCALE GENOMIC DNA]</scope>
    <source>
        <strain evidence="7">JCM 17979</strain>
    </source>
</reference>
<keyword evidence="4" id="KW-0804">Transcription</keyword>
<evidence type="ECO:0000256" key="2">
    <source>
        <dbReference type="ARBA" id="ARBA00023015"/>
    </source>
</evidence>
<proteinExistence type="inferred from homology"/>
<dbReference type="Proteomes" id="UP001500928">
    <property type="component" value="Unassembled WGS sequence"/>
</dbReference>
<dbReference type="InterPro" id="IPR036390">
    <property type="entry name" value="WH_DNA-bd_sf"/>
</dbReference>
<evidence type="ECO:0000313" key="6">
    <source>
        <dbReference type="EMBL" id="GAA4793793.1"/>
    </source>
</evidence>
<evidence type="ECO:0000313" key="7">
    <source>
        <dbReference type="Proteomes" id="UP001500928"/>
    </source>
</evidence>